<evidence type="ECO:0000256" key="1">
    <source>
        <dbReference type="SAM" id="Phobius"/>
    </source>
</evidence>
<evidence type="ECO:0000259" key="2">
    <source>
        <dbReference type="Pfam" id="PF12146"/>
    </source>
</evidence>
<dbReference type="EMBL" id="BAAANK010000002">
    <property type="protein sequence ID" value="GAA1828867.1"/>
    <property type="molecule type" value="Genomic_DNA"/>
</dbReference>
<evidence type="ECO:0000313" key="4">
    <source>
        <dbReference type="Proteomes" id="UP001501746"/>
    </source>
</evidence>
<accession>A0ABP4YSU8</accession>
<dbReference type="RefSeq" id="WP_157427028.1">
    <property type="nucleotide sequence ID" value="NZ_BAAANK010000002.1"/>
</dbReference>
<gene>
    <name evidence="3" type="ORF">GCM10009750_10600</name>
</gene>
<dbReference type="SUPFAM" id="SSF53474">
    <property type="entry name" value="alpha/beta-Hydrolases"/>
    <property type="match status" value="1"/>
</dbReference>
<keyword evidence="1" id="KW-0812">Transmembrane</keyword>
<sequence>MEGSAVGATSSPVGTDQVARKHVRVRRALLITAATVATIAVVFAIFQFSPSPRPRAVQSIQLTDKMAESAFAALIASDLADQSLFAECRARRVDPPGDPVGVVVLFHGYTSCPNQFTGMANRLADAGYTVLLPRMAGHGLAGRIIEEGLVDLDEFAAWGHSMLDIASAMNKTVIIGGLSAGATLALWLAEERDDIDRVVAIAPMLNPLLVPSPVTSAAANLLNVVPSIPIWWDAGLRERAQVPRYSYAQFQTRSLGAVVTMGMAVSDDDDGTRGEVALIINPNDESVDNDRILQLAVRERADGANVTVYTIPASLGAGHEYIDPGNPENRAAQTVPGLVELLTTGSTTSLGERS</sequence>
<dbReference type="InterPro" id="IPR029058">
    <property type="entry name" value="AB_hydrolase_fold"/>
</dbReference>
<dbReference type="InterPro" id="IPR022742">
    <property type="entry name" value="Hydrolase_4"/>
</dbReference>
<evidence type="ECO:0000313" key="3">
    <source>
        <dbReference type="EMBL" id="GAA1828867.1"/>
    </source>
</evidence>
<reference evidence="4" key="1">
    <citation type="journal article" date="2019" name="Int. J. Syst. Evol. Microbiol.">
        <title>The Global Catalogue of Microorganisms (GCM) 10K type strain sequencing project: providing services to taxonomists for standard genome sequencing and annotation.</title>
        <authorList>
            <consortium name="The Broad Institute Genomics Platform"/>
            <consortium name="The Broad Institute Genome Sequencing Center for Infectious Disease"/>
            <person name="Wu L."/>
            <person name="Ma J."/>
        </authorList>
    </citation>
    <scope>NUCLEOTIDE SEQUENCE [LARGE SCALE GENOMIC DNA]</scope>
    <source>
        <strain evidence="4">JCM 14323</strain>
    </source>
</reference>
<feature type="domain" description="Serine aminopeptidase S33" evidence="2">
    <location>
        <begin position="98"/>
        <end position="230"/>
    </location>
</feature>
<dbReference type="Pfam" id="PF12146">
    <property type="entry name" value="Hydrolase_4"/>
    <property type="match status" value="1"/>
</dbReference>
<name>A0ABP4YSU8_9MICO</name>
<keyword evidence="4" id="KW-1185">Reference proteome</keyword>
<feature type="transmembrane region" description="Helical" evidence="1">
    <location>
        <begin position="28"/>
        <end position="48"/>
    </location>
</feature>
<dbReference type="Proteomes" id="UP001501746">
    <property type="component" value="Unassembled WGS sequence"/>
</dbReference>
<protein>
    <recommendedName>
        <fullName evidence="2">Serine aminopeptidase S33 domain-containing protein</fullName>
    </recommendedName>
</protein>
<proteinExistence type="predicted"/>
<keyword evidence="1" id="KW-0472">Membrane</keyword>
<dbReference type="Gene3D" id="3.40.50.1820">
    <property type="entry name" value="alpha/beta hydrolase"/>
    <property type="match status" value="1"/>
</dbReference>
<keyword evidence="1" id="KW-1133">Transmembrane helix</keyword>
<organism evidence="3 4">
    <name type="scientific">Agromyces salentinus</name>
    <dbReference type="NCBI Taxonomy" id="269421"/>
    <lineage>
        <taxon>Bacteria</taxon>
        <taxon>Bacillati</taxon>
        <taxon>Actinomycetota</taxon>
        <taxon>Actinomycetes</taxon>
        <taxon>Micrococcales</taxon>
        <taxon>Microbacteriaceae</taxon>
        <taxon>Agromyces</taxon>
    </lineage>
</organism>
<comment type="caution">
    <text evidence="3">The sequence shown here is derived from an EMBL/GenBank/DDBJ whole genome shotgun (WGS) entry which is preliminary data.</text>
</comment>